<evidence type="ECO:0000256" key="15">
    <source>
        <dbReference type="ARBA" id="ARBA00022807"/>
    </source>
</evidence>
<keyword evidence="17" id="KW-0946">Virion</keyword>
<reference evidence="24" key="1">
    <citation type="journal article" date="2018" name="Nature">
        <title>The evolutionary history of vertebrate RNA viruses.</title>
        <authorList>
            <person name="Shi M."/>
            <person name="Lin X.D."/>
            <person name="Chen X."/>
            <person name="Tian J.H."/>
            <person name="Chen L.J."/>
            <person name="Li K."/>
            <person name="Wang W."/>
            <person name="Eden J.S."/>
            <person name="Shen J.J."/>
            <person name="Liu L."/>
            <person name="Holmes E.C."/>
            <person name="Zhang Y.Z."/>
        </authorList>
    </citation>
    <scope>NUCLEOTIDE SEQUENCE</scope>
    <source>
        <strain evidence="24">LPSG10844</strain>
    </source>
</reference>
<accession>A0A2P1GN73</accession>
<comment type="subcellular location">
    <subcellularLocation>
        <location evidence="1">Host cytoplasm</location>
    </subcellularLocation>
    <subcellularLocation>
        <location evidence="3">Host membrane</location>
    </subcellularLocation>
    <subcellularLocation>
        <location evidence="2">Virion</location>
    </subcellularLocation>
</comment>
<dbReference type="SUPFAM" id="SSF52540">
    <property type="entry name" value="P-loop containing nucleoside triphosphate hydrolases"/>
    <property type="match status" value="1"/>
</dbReference>
<evidence type="ECO:0000256" key="19">
    <source>
        <dbReference type="ARBA" id="ARBA00022953"/>
    </source>
</evidence>
<dbReference type="InterPro" id="IPR000199">
    <property type="entry name" value="Peptidase_C3A/C3B_picornavir"/>
</dbReference>
<keyword evidence="10" id="KW-0808">Transferase</keyword>
<evidence type="ECO:0000256" key="20">
    <source>
        <dbReference type="ARBA" id="ARBA00023136"/>
    </source>
</evidence>
<keyword evidence="14" id="KW-0347">Helicase</keyword>
<evidence type="ECO:0000259" key="22">
    <source>
        <dbReference type="PROSITE" id="PS50507"/>
    </source>
</evidence>
<keyword evidence="13" id="KW-0378">Hydrolase</keyword>
<keyword evidence="16" id="KW-0067">ATP-binding</keyword>
<keyword evidence="8" id="KW-0167">Capsid protein</keyword>
<evidence type="ECO:0000256" key="11">
    <source>
        <dbReference type="ARBA" id="ARBA00022695"/>
    </source>
</evidence>
<dbReference type="GO" id="GO:0033644">
    <property type="term" value="C:host cell membrane"/>
    <property type="evidence" value="ECO:0007669"/>
    <property type="project" value="UniProtKB-SubCell"/>
</dbReference>
<keyword evidence="6" id="KW-0191">Covalent protein-RNA linkage</keyword>
<dbReference type="CDD" id="cd00205">
    <property type="entry name" value="rhv_like"/>
    <property type="match status" value="2"/>
</dbReference>
<dbReference type="GO" id="GO:0003968">
    <property type="term" value="F:RNA-directed RNA polymerase activity"/>
    <property type="evidence" value="ECO:0007669"/>
    <property type="project" value="UniProtKB-KW"/>
</dbReference>
<dbReference type="Pfam" id="PF00073">
    <property type="entry name" value="Rhv"/>
    <property type="match status" value="1"/>
</dbReference>
<dbReference type="EMBL" id="MG600082">
    <property type="protein sequence ID" value="AVM87445.1"/>
    <property type="molecule type" value="Genomic_RNA"/>
</dbReference>
<dbReference type="Pfam" id="PF00910">
    <property type="entry name" value="RNA_helicase"/>
    <property type="match status" value="1"/>
</dbReference>
<dbReference type="InterPro" id="IPR001205">
    <property type="entry name" value="RNA-dir_pol_C"/>
</dbReference>
<dbReference type="InterPro" id="IPR033703">
    <property type="entry name" value="Rhv-like"/>
</dbReference>
<feature type="domain" description="SF3 helicase" evidence="23">
    <location>
        <begin position="1238"/>
        <end position="1410"/>
    </location>
</feature>
<evidence type="ECO:0000256" key="21">
    <source>
        <dbReference type="ARBA" id="ARBA00023200"/>
    </source>
</evidence>
<dbReference type="Gene3D" id="2.60.120.20">
    <property type="match status" value="3"/>
</dbReference>
<keyword evidence="20" id="KW-0472">Membrane</keyword>
<keyword evidence="18" id="KW-1043">Host membrane</keyword>
<keyword evidence="19" id="KW-0693">Viral RNA replication</keyword>
<dbReference type="InterPro" id="IPR029053">
    <property type="entry name" value="Viral_coat"/>
</dbReference>
<organism evidence="24">
    <name type="scientific">Guangdong red-banded snake picornavirus</name>
    <dbReference type="NCBI Taxonomy" id="2116181"/>
    <lineage>
        <taxon>Viruses</taxon>
        <taxon>Riboviria</taxon>
        <taxon>Orthornavirae</taxon>
        <taxon>Pisuviricota</taxon>
        <taxon>Pisoniviricetes</taxon>
        <taxon>Picornavirales</taxon>
    </lineage>
</organism>
<feature type="domain" description="RdRp catalytic" evidence="22">
    <location>
        <begin position="2027"/>
        <end position="2147"/>
    </location>
</feature>
<evidence type="ECO:0000256" key="12">
    <source>
        <dbReference type="ARBA" id="ARBA00022741"/>
    </source>
</evidence>
<dbReference type="GO" id="GO:0006351">
    <property type="term" value="P:DNA-templated transcription"/>
    <property type="evidence" value="ECO:0007669"/>
    <property type="project" value="InterPro"/>
</dbReference>
<dbReference type="GO" id="GO:0003724">
    <property type="term" value="F:RNA helicase activity"/>
    <property type="evidence" value="ECO:0007669"/>
    <property type="project" value="InterPro"/>
</dbReference>
<evidence type="ECO:0000256" key="7">
    <source>
        <dbReference type="ARBA" id="ARBA00022553"/>
    </source>
</evidence>
<dbReference type="Pfam" id="PF00548">
    <property type="entry name" value="Peptidase_C3"/>
    <property type="match status" value="1"/>
</dbReference>
<dbReference type="SUPFAM" id="SSF50494">
    <property type="entry name" value="Trypsin-like serine proteases"/>
    <property type="match status" value="1"/>
</dbReference>
<dbReference type="Gene3D" id="1.20.960.20">
    <property type="match status" value="1"/>
</dbReference>
<evidence type="ECO:0000256" key="2">
    <source>
        <dbReference type="ARBA" id="ARBA00004328"/>
    </source>
</evidence>
<dbReference type="InterPro" id="IPR009003">
    <property type="entry name" value="Peptidase_S1_PA"/>
</dbReference>
<dbReference type="InterPro" id="IPR001676">
    <property type="entry name" value="Picornavirus_capsid"/>
</dbReference>
<keyword evidence="9" id="KW-0645">Protease</keyword>
<dbReference type="PRINTS" id="PR00918">
    <property type="entry name" value="CALICVIRUSNS"/>
</dbReference>
<name>A0A2P1GN73_9VIRU</name>
<dbReference type="InterPro" id="IPR043502">
    <property type="entry name" value="DNA/RNA_pol_sf"/>
</dbReference>
<dbReference type="GO" id="GO:0005524">
    <property type="term" value="F:ATP binding"/>
    <property type="evidence" value="ECO:0007669"/>
    <property type="project" value="UniProtKB-KW"/>
</dbReference>
<evidence type="ECO:0000256" key="8">
    <source>
        <dbReference type="ARBA" id="ARBA00022561"/>
    </source>
</evidence>
<evidence type="ECO:0000256" key="3">
    <source>
        <dbReference type="ARBA" id="ARBA00004551"/>
    </source>
</evidence>
<dbReference type="Gene3D" id="2.40.10.10">
    <property type="entry name" value="Trypsin-like serine proteases"/>
    <property type="match status" value="1"/>
</dbReference>
<dbReference type="SUPFAM" id="SSF88633">
    <property type="entry name" value="Positive stranded ssRNA viruses"/>
    <property type="match status" value="3"/>
</dbReference>
<dbReference type="InterPro" id="IPR000605">
    <property type="entry name" value="Helicase_SF3_ssDNA/RNA_vir"/>
</dbReference>
<evidence type="ECO:0000256" key="6">
    <source>
        <dbReference type="ARBA" id="ARBA00022520"/>
    </source>
</evidence>
<evidence type="ECO:0000256" key="9">
    <source>
        <dbReference type="ARBA" id="ARBA00022670"/>
    </source>
</evidence>
<dbReference type="Gene3D" id="3.30.70.270">
    <property type="match status" value="2"/>
</dbReference>
<dbReference type="InterPro" id="IPR043504">
    <property type="entry name" value="Peptidase_S1_PA_chymotrypsin"/>
</dbReference>
<dbReference type="GO" id="GO:0039694">
    <property type="term" value="P:viral RNA genome replication"/>
    <property type="evidence" value="ECO:0007669"/>
    <property type="project" value="InterPro"/>
</dbReference>
<protein>
    <recommendedName>
        <fullName evidence="4">Genome polyprotein</fullName>
    </recommendedName>
</protein>
<evidence type="ECO:0000256" key="14">
    <source>
        <dbReference type="ARBA" id="ARBA00022806"/>
    </source>
</evidence>
<dbReference type="SUPFAM" id="SSF56672">
    <property type="entry name" value="DNA/RNA polymerases"/>
    <property type="match status" value="1"/>
</dbReference>
<evidence type="ECO:0000256" key="5">
    <source>
        <dbReference type="ARBA" id="ARBA00022484"/>
    </source>
</evidence>
<evidence type="ECO:0000313" key="24">
    <source>
        <dbReference type="EMBL" id="AVM87445.1"/>
    </source>
</evidence>
<dbReference type="GO" id="GO:0004197">
    <property type="term" value="F:cysteine-type endopeptidase activity"/>
    <property type="evidence" value="ECO:0007669"/>
    <property type="project" value="InterPro"/>
</dbReference>
<dbReference type="GO" id="GO:0030430">
    <property type="term" value="C:host cell cytoplasm"/>
    <property type="evidence" value="ECO:0007669"/>
    <property type="project" value="UniProtKB-SubCell"/>
</dbReference>
<dbReference type="PROSITE" id="PS50507">
    <property type="entry name" value="RDRP_SSRNA_POS"/>
    <property type="match status" value="1"/>
</dbReference>
<proteinExistence type="predicted"/>
<dbReference type="Pfam" id="PF00680">
    <property type="entry name" value="RdRP_1"/>
    <property type="match status" value="1"/>
</dbReference>
<evidence type="ECO:0000259" key="23">
    <source>
        <dbReference type="PROSITE" id="PS51218"/>
    </source>
</evidence>
<keyword evidence="21" id="KW-1035">Host cytoplasm</keyword>
<dbReference type="InterPro" id="IPR007094">
    <property type="entry name" value="RNA-dir_pol_PSvirus"/>
</dbReference>
<dbReference type="GO" id="GO:0006508">
    <property type="term" value="P:proteolysis"/>
    <property type="evidence" value="ECO:0007669"/>
    <property type="project" value="UniProtKB-KW"/>
</dbReference>
<dbReference type="InterPro" id="IPR004004">
    <property type="entry name" value="Helic/Pol/Pept_Calicivir-typ"/>
</dbReference>
<keyword evidence="15" id="KW-0788">Thiol protease</keyword>
<dbReference type="InterPro" id="IPR014759">
    <property type="entry name" value="Helicase_SF3_ssRNA_vir"/>
</dbReference>
<dbReference type="CDD" id="cd23193">
    <property type="entry name" value="ps-ssRNA_Picornaviridae"/>
    <property type="match status" value="1"/>
</dbReference>
<evidence type="ECO:0000256" key="17">
    <source>
        <dbReference type="ARBA" id="ARBA00022844"/>
    </source>
</evidence>
<dbReference type="PROSITE" id="PS51218">
    <property type="entry name" value="SF3_HELICASE_2"/>
    <property type="match status" value="1"/>
</dbReference>
<evidence type="ECO:0000256" key="16">
    <source>
        <dbReference type="ARBA" id="ARBA00022840"/>
    </source>
</evidence>
<dbReference type="GO" id="GO:0005198">
    <property type="term" value="F:structural molecule activity"/>
    <property type="evidence" value="ECO:0007669"/>
    <property type="project" value="InterPro"/>
</dbReference>
<keyword evidence="12" id="KW-0547">Nucleotide-binding</keyword>
<evidence type="ECO:0000256" key="10">
    <source>
        <dbReference type="ARBA" id="ARBA00022679"/>
    </source>
</evidence>
<evidence type="ECO:0000256" key="1">
    <source>
        <dbReference type="ARBA" id="ARBA00004192"/>
    </source>
</evidence>
<keyword evidence="5" id="KW-0696">RNA-directed RNA polymerase</keyword>
<dbReference type="GO" id="GO:0003723">
    <property type="term" value="F:RNA binding"/>
    <property type="evidence" value="ECO:0007669"/>
    <property type="project" value="InterPro"/>
</dbReference>
<dbReference type="InterPro" id="IPR043128">
    <property type="entry name" value="Rev_trsase/Diguanyl_cyclase"/>
</dbReference>
<evidence type="ECO:0000256" key="4">
    <source>
        <dbReference type="ARBA" id="ARBA00020107"/>
    </source>
</evidence>
<keyword evidence="11" id="KW-0548">Nucleotidyltransferase</keyword>
<evidence type="ECO:0000256" key="18">
    <source>
        <dbReference type="ARBA" id="ARBA00022870"/>
    </source>
</evidence>
<dbReference type="GO" id="GO:0019028">
    <property type="term" value="C:viral capsid"/>
    <property type="evidence" value="ECO:0007669"/>
    <property type="project" value="UniProtKB-KW"/>
</dbReference>
<keyword evidence="7" id="KW-0597">Phosphoprotein</keyword>
<evidence type="ECO:0000256" key="13">
    <source>
        <dbReference type="ARBA" id="ARBA00022801"/>
    </source>
</evidence>
<dbReference type="InterPro" id="IPR027417">
    <property type="entry name" value="P-loop_NTPase"/>
</dbReference>
<sequence>MNMIKSEQDAVACDETSNREVALVASSLGPSSTSAAATSRNIEQFALRSIRLLSGVASNAFGSPLLSFGGLFGPQLMSQISSAIADSFSAHNTSFSDQAAEPVQVSSSPFVSSPLNPSNLEVPFQAPTISDRFYPIVNFDWKVVSTDSQWLTPRLLVELDVPGCFYTKLGNQNYKFAVANMLAVHRFVRSDFEFLIQANAPPFYQGALIAVFCPVFHDQLGFTLSNGKRSAIIGKPVRSFSTVANYAHGIINLYSNSSVRVQVPFSYFENSFDQLMKAGKIGTLQVYVLNKLDAYSVSSSTSVPVTISARFVNLQMTGLMPFNSRLLSDASKVSYRRHLYQQGAKVVIEPGPSSQFLANKFETVGAQRLALSDSDAAIDITSFGYIPTMDLLEFCRIPSVLVCVPWRTNHQSGKVLWSVPVTPSIPMYQGAGSVMGVKGLVNWQKLLTMDTNLSYWSSLYGAWRGSLSYHFQTVMSSFHRGRLQVIFVPGDVSPRPDNSPFENARYAVFDIGPQTTFTFTVPFMDARPYVPCHQNLDGDDNPSPDLWETGFETKYFSTGYLYLRVWTELTAPVTVSSQIEVNVWISAGSDFQFLFPVLSDELAPLPSKVPQQVEQQAGEIEATDIVPDQVQCDVIQKVDVVFSYVHTDVSLMLGRAHYYGRFKDVHSFAFKLIPPYQGALGFMFGPHTFLRGPLTLHLSGFVSSGLSRTWNVTVIPPGMNYVNHPDHVLSSGAVVWDLQAAATLNVKVPFYNQYNAVLTEAYYRFDSSKRLVDNHFVIEPSSPVYFGTLILDPISPVFDDTDVKISLQVAMSFDESFVMATKRAVPATVKMAPSNAVIIRAQDDELLSDWDVLMCHDSPLEEIHIQGDVLSEGDVVTNGRRYGIVVKCRGVLRVFCVVHGIVGPVDSDDWTVVNSCDVCDFPYDPKYISMHVLALENCRVNGSDAVFANMMRNGSSHDHASVMEKVFKLLSVQLQGQDDDESFLSSVLSAPRRLKVLSESVSRIREYLPDMDGGVFSNADAFAVQRAMAFVVKVGSYVGLLVSSSDKPAALCSILLMIGSDVMMFAPKACSWVVSRIERFVCHLSSLLPFRKDLEAHEQGELCDGVESLAADVTSAMLGLETPVTLKSWMSGCRIVSTVAAGAKGLYWLLSFFITSLKNAFNYFSQRDYSERLVCMREHIVQHLAAVNAMSMVPQSEWVKNKKEIVELHGRGLVYQVDIADMHVDSGDFVPLRWALAKTDEMYNYVLEADDIYTRVEPAVIVISGAPGVGKSVVARSFAADLCVRAGLDPHTNVYSKTYGRGDEFWDGYHGQYVQIIDDMGNDPEDKDFTGFLQLVSSAVYRCNMARLHEKGRLYTTPVIIVTTNFGSKFESSCSVETVRSSAAIYRRVSMHICMVADGPAGVCLSPKDFIDPVLSKVVFRCHKKTVLYPDLLDKIHSVVSEKLCTFQEMVRARTDYQTSHVKKDVDMPQYKPPNDLLDTPIFQALKSRSEGSQVSENPVIHSLRAFVNRCIAAAKNWWSPIARLMVTLFGIAGLGYGLYQYFSSLREDKEKVEEQVAVYQPQVPAKAPRKPVPVVPEFKIHTQGLEDVITKIGGNVCKVVSSGLSKGLFKTMTMNALMIGGDKLVYPRHLVEHYDDKVTIKVVKDDYSFEFERMSCDTSGCVDIGGLPADMIVETLASQSRHFPSLTKLMLPSCQFERLGIGSIGTLLVRKEQQIFALQARNFWFYGSLRIGEKIISSYVLGYMTVTVVGHCGAPVLVKMPEGYRIVGIHVAGDGATKGYCVPLVREMFEPVGLQGLPHVINVGKLHGRIFMPTVTRYRSTVFQNALPVTKQPSVKSIHDSRCKCDLVDAVFSKYKRRESIVMVSEARSVVMEYMWSLMARYIGKYSRVSYLYAVEGMQPYVQAMDRSTSAGYPWLEKYTNKGQFLDSVGESAVVDLENMYKKGEPADVLFVTYLKDELRPLDKIASGKSRIIEAAPAHYVALFRQVTMQFVWSFHAAHSTGLHSAVGCDPDVFWTMLYFSLKQRKYGLDLDYSKFDASVSQELLIMVREILCWFTDDENALLLRWLWEPILSARYVYIDDVYEATGLPSGMPCTTVVNTLVNIMLIVYAWIETGHDISDMDSKLEFCCYGDDVILSTDVDDFGFSEVVAPLEKLGFDVTRADKQSDGQYTSVDDLTFLRRGFRVDDEHYAVHPVIDLETVNSMLCWKSVDAILQDNVDAALWFVYHHGKRVYDEYVEMIRKVCLDEGISVFIRPYCVMQRDWYIKMGLPVT</sequence>